<keyword evidence="10 12" id="KW-0472">Membrane</keyword>
<dbReference type="InterPro" id="IPR003838">
    <property type="entry name" value="ABC3_permease_C"/>
</dbReference>
<dbReference type="EMBL" id="CP003093">
    <property type="protein sequence ID" value="AER54720.1"/>
    <property type="molecule type" value="Genomic_DNA"/>
</dbReference>
<evidence type="ECO:0000256" key="12">
    <source>
        <dbReference type="PIRNR" id="PIRNR003097"/>
    </source>
</evidence>
<comment type="function">
    <text evidence="12">Part of the ABC transporter FtsEX involved in cellular division.</text>
</comment>
<sequence length="322" mass="34648">MSAPAPAPRIQTNQAAPGPRSGLGIWLDQHLYSFVSSLGRALRRPWSTALTIGVMAVAFALPLGLWLALVNVQHLTGTVQASRQIDVFLKTDTSAARAQALAARLRGRGDVASVQLRTPEQGLAEFRKLSGLEAAIDALEDNPLPARLIVIPSGDDAALAAELQQLPEVDLVQHDALWRQRLDSWLRFGTRLVWVLAALFGLGALLVVGNTVRLDIQSRREEIGVLQLLGATDGFIRRPFIYLGAWYGLGAGVLALALVLGAGFALRAPLDALARSYGSRFALDGLDPVRAGLVLVAALLIGWLGAWWVTGHFLRQTRPTDT</sequence>
<evidence type="ECO:0000256" key="3">
    <source>
        <dbReference type="ARBA" id="ARBA00011160"/>
    </source>
</evidence>
<dbReference type="InterPro" id="IPR047590">
    <property type="entry name" value="FtsX_proteobact-type"/>
</dbReference>
<keyword evidence="8 13" id="KW-0812">Transmembrane</keyword>
<dbReference type="InterPro" id="IPR004513">
    <property type="entry name" value="FtsX"/>
</dbReference>
<dbReference type="OrthoDB" id="9813411at2"/>
<feature type="transmembrane region" description="Helical" evidence="13">
    <location>
        <begin position="192"/>
        <end position="212"/>
    </location>
</feature>
<dbReference type="Gene3D" id="3.30.70.3040">
    <property type="match status" value="1"/>
</dbReference>
<evidence type="ECO:0000256" key="11">
    <source>
        <dbReference type="ARBA" id="ARBA00023306"/>
    </source>
</evidence>
<keyword evidence="17" id="KW-1185">Reference proteome</keyword>
<feature type="transmembrane region" description="Helical" evidence="13">
    <location>
        <begin position="288"/>
        <end position="309"/>
    </location>
</feature>
<dbReference type="PANTHER" id="PTHR47755">
    <property type="entry name" value="CELL DIVISION PROTEIN FTSX"/>
    <property type="match status" value="1"/>
</dbReference>
<evidence type="ECO:0000259" key="14">
    <source>
        <dbReference type="Pfam" id="PF02687"/>
    </source>
</evidence>
<dbReference type="NCBIfam" id="TIGR00439">
    <property type="entry name" value="FtsX_Gneg"/>
    <property type="match status" value="1"/>
</dbReference>
<dbReference type="GO" id="GO:0005886">
    <property type="term" value="C:plasma membrane"/>
    <property type="evidence" value="ECO:0007669"/>
    <property type="project" value="UniProtKB-SubCell"/>
</dbReference>
<dbReference type="STRING" id="1045855.DSC_00335"/>
<keyword evidence="9 13" id="KW-1133">Transmembrane helix</keyword>
<dbReference type="RefSeq" id="WP_014162041.1">
    <property type="nucleotide sequence ID" value="NC_016147.2"/>
</dbReference>
<keyword evidence="11 12" id="KW-0131">Cell cycle</keyword>
<evidence type="ECO:0000256" key="5">
    <source>
        <dbReference type="ARBA" id="ARBA00022475"/>
    </source>
</evidence>
<evidence type="ECO:0000256" key="9">
    <source>
        <dbReference type="ARBA" id="ARBA00022989"/>
    </source>
</evidence>
<evidence type="ECO:0000256" key="1">
    <source>
        <dbReference type="ARBA" id="ARBA00004429"/>
    </source>
</evidence>
<dbReference type="Proteomes" id="UP000005870">
    <property type="component" value="Chromosome"/>
</dbReference>
<evidence type="ECO:0000256" key="10">
    <source>
        <dbReference type="ARBA" id="ARBA00023136"/>
    </source>
</evidence>
<evidence type="ECO:0000256" key="6">
    <source>
        <dbReference type="ARBA" id="ARBA00022519"/>
    </source>
</evidence>
<comment type="similarity">
    <text evidence="2 12">Belongs to the ABC-4 integral membrane protein family. FtsX subfamily.</text>
</comment>
<keyword evidence="5 12" id="KW-1003">Cell membrane</keyword>
<dbReference type="eggNOG" id="COG2177">
    <property type="taxonomic scope" value="Bacteria"/>
</dbReference>
<feature type="domain" description="ABC3 transporter permease C-terminal" evidence="14">
    <location>
        <begin position="195"/>
        <end position="316"/>
    </location>
</feature>
<name>G7US51_PSEUP</name>
<protein>
    <recommendedName>
        <fullName evidence="4 12">Cell division protein FtsX</fullName>
    </recommendedName>
</protein>
<dbReference type="KEGG" id="psd:DSC_00335"/>
<dbReference type="GO" id="GO:0051301">
    <property type="term" value="P:cell division"/>
    <property type="evidence" value="ECO:0007669"/>
    <property type="project" value="UniProtKB-KW"/>
</dbReference>
<organism evidence="16 17">
    <name type="scientific">Pseudoxanthomonas spadix (strain BD-a59)</name>
    <dbReference type="NCBI Taxonomy" id="1045855"/>
    <lineage>
        <taxon>Bacteria</taxon>
        <taxon>Pseudomonadati</taxon>
        <taxon>Pseudomonadota</taxon>
        <taxon>Gammaproteobacteria</taxon>
        <taxon>Lysobacterales</taxon>
        <taxon>Lysobacteraceae</taxon>
        <taxon>Pseudoxanthomonas</taxon>
    </lineage>
</organism>
<evidence type="ECO:0000256" key="8">
    <source>
        <dbReference type="ARBA" id="ARBA00022692"/>
    </source>
</evidence>
<dbReference type="Pfam" id="PF02687">
    <property type="entry name" value="FtsX"/>
    <property type="match status" value="1"/>
</dbReference>
<dbReference type="InterPro" id="IPR040690">
    <property type="entry name" value="FtsX_ECD"/>
</dbReference>
<proteinExistence type="inferred from homology"/>
<reference evidence="16 17" key="1">
    <citation type="journal article" date="2012" name="J. Bacteriol.">
        <title>Complete Genome Sequence of the BTEX-Degrading Bacterium Pseudoxanthomonas spadix BD-a59.</title>
        <authorList>
            <person name="Lee S.H."/>
            <person name="Jin H.M."/>
            <person name="Lee H.J."/>
            <person name="Kim J.M."/>
            <person name="Jeon C.O."/>
        </authorList>
    </citation>
    <scope>NUCLEOTIDE SEQUENCE [LARGE SCALE GENOMIC DNA]</scope>
    <source>
        <strain evidence="16 17">BD-a59</strain>
    </source>
</reference>
<feature type="domain" description="FtsX extracellular" evidence="15">
    <location>
        <begin position="84"/>
        <end position="172"/>
    </location>
</feature>
<evidence type="ECO:0000256" key="7">
    <source>
        <dbReference type="ARBA" id="ARBA00022618"/>
    </source>
</evidence>
<evidence type="ECO:0000259" key="15">
    <source>
        <dbReference type="Pfam" id="PF18075"/>
    </source>
</evidence>
<keyword evidence="6 12" id="KW-0997">Cell inner membrane</keyword>
<feature type="transmembrane region" description="Helical" evidence="13">
    <location>
        <begin position="245"/>
        <end position="268"/>
    </location>
</feature>
<dbReference type="AlphaFoldDB" id="G7US51"/>
<dbReference type="Pfam" id="PF18075">
    <property type="entry name" value="FtsX_ECD"/>
    <property type="match status" value="1"/>
</dbReference>
<evidence type="ECO:0000256" key="4">
    <source>
        <dbReference type="ARBA" id="ARBA00021907"/>
    </source>
</evidence>
<comment type="subunit">
    <text evidence="3">Forms a membrane-associated complex with FtsE.</text>
</comment>
<evidence type="ECO:0000313" key="16">
    <source>
        <dbReference type="EMBL" id="AER54720.1"/>
    </source>
</evidence>
<keyword evidence="7 12" id="KW-0132">Cell division</keyword>
<comment type="subcellular location">
    <subcellularLocation>
        <location evidence="1">Cell inner membrane</location>
        <topology evidence="1">Multi-pass membrane protein</topology>
    </subcellularLocation>
</comment>
<dbReference type="HOGENOM" id="CLU_073546_0_0_6"/>
<evidence type="ECO:0000256" key="2">
    <source>
        <dbReference type="ARBA" id="ARBA00007379"/>
    </source>
</evidence>
<feature type="transmembrane region" description="Helical" evidence="13">
    <location>
        <begin position="46"/>
        <end position="69"/>
    </location>
</feature>
<dbReference type="PIRSF" id="PIRSF003097">
    <property type="entry name" value="FtsX"/>
    <property type="match status" value="1"/>
</dbReference>
<dbReference type="PANTHER" id="PTHR47755:SF1">
    <property type="entry name" value="CELL DIVISION PROTEIN FTSX"/>
    <property type="match status" value="1"/>
</dbReference>
<evidence type="ECO:0000313" key="17">
    <source>
        <dbReference type="Proteomes" id="UP000005870"/>
    </source>
</evidence>
<accession>G7US51</accession>
<gene>
    <name evidence="16" type="ordered locus">DSC_00335</name>
</gene>
<dbReference type="GO" id="GO:0032153">
    <property type="term" value="C:cell division site"/>
    <property type="evidence" value="ECO:0007669"/>
    <property type="project" value="TreeGrafter"/>
</dbReference>
<evidence type="ECO:0000256" key="13">
    <source>
        <dbReference type="SAM" id="Phobius"/>
    </source>
</evidence>